<dbReference type="GeneID" id="54479863"/>
<dbReference type="EMBL" id="MU001633">
    <property type="protein sequence ID" value="KAF2484997.1"/>
    <property type="molecule type" value="Genomic_DNA"/>
</dbReference>
<evidence type="ECO:0000313" key="2">
    <source>
        <dbReference type="Proteomes" id="UP000799767"/>
    </source>
</evidence>
<accession>A0A6A6Q0P9</accession>
<dbReference type="RefSeq" id="XP_033591566.1">
    <property type="nucleotide sequence ID" value="XM_033738862.1"/>
</dbReference>
<dbReference type="Proteomes" id="UP000799767">
    <property type="component" value="Unassembled WGS sequence"/>
</dbReference>
<gene>
    <name evidence="1" type="ORF">BDY17DRAFT_94968</name>
</gene>
<reference evidence="1" key="1">
    <citation type="journal article" date="2020" name="Stud. Mycol.">
        <title>101 Dothideomycetes genomes: a test case for predicting lifestyles and emergence of pathogens.</title>
        <authorList>
            <person name="Haridas S."/>
            <person name="Albert R."/>
            <person name="Binder M."/>
            <person name="Bloem J."/>
            <person name="Labutti K."/>
            <person name="Salamov A."/>
            <person name="Andreopoulos B."/>
            <person name="Baker S."/>
            <person name="Barry K."/>
            <person name="Bills G."/>
            <person name="Bluhm B."/>
            <person name="Cannon C."/>
            <person name="Castanera R."/>
            <person name="Culley D."/>
            <person name="Daum C."/>
            <person name="Ezra D."/>
            <person name="Gonzalez J."/>
            <person name="Henrissat B."/>
            <person name="Kuo A."/>
            <person name="Liang C."/>
            <person name="Lipzen A."/>
            <person name="Lutzoni F."/>
            <person name="Magnuson J."/>
            <person name="Mondo S."/>
            <person name="Nolan M."/>
            <person name="Ohm R."/>
            <person name="Pangilinan J."/>
            <person name="Park H.-J."/>
            <person name="Ramirez L."/>
            <person name="Alfaro M."/>
            <person name="Sun H."/>
            <person name="Tritt A."/>
            <person name="Yoshinaga Y."/>
            <person name="Zwiers L.-H."/>
            <person name="Turgeon B."/>
            <person name="Goodwin S."/>
            <person name="Spatafora J."/>
            <person name="Crous P."/>
            <person name="Grigoriev I."/>
        </authorList>
    </citation>
    <scope>NUCLEOTIDE SEQUENCE</scope>
    <source>
        <strain evidence="1">CBS 113389</strain>
    </source>
</reference>
<evidence type="ECO:0000313" key="1">
    <source>
        <dbReference type="EMBL" id="KAF2484997.1"/>
    </source>
</evidence>
<name>A0A6A6Q0P9_9PEZI</name>
<organism evidence="1 2">
    <name type="scientific">Neohortaea acidophila</name>
    <dbReference type="NCBI Taxonomy" id="245834"/>
    <lineage>
        <taxon>Eukaryota</taxon>
        <taxon>Fungi</taxon>
        <taxon>Dikarya</taxon>
        <taxon>Ascomycota</taxon>
        <taxon>Pezizomycotina</taxon>
        <taxon>Dothideomycetes</taxon>
        <taxon>Dothideomycetidae</taxon>
        <taxon>Mycosphaerellales</taxon>
        <taxon>Teratosphaeriaceae</taxon>
        <taxon>Neohortaea</taxon>
    </lineage>
</organism>
<proteinExistence type="predicted"/>
<sequence length="182" mass="20781">MAPRELDNLLRQICLSTTHLDRLPCSLPNDQECLRAKLRHLYAAVLAKHSLYEPELWEHWRTDPNSRGKPERTALAASHVSRGDWPLPLPYEHLDDYLARREVPLEMVSKEVVTYAFQWREAHDPALKAPWRKRQIVGKQIGPAREHPDSGMGEDTAARSQVGHFGCFQLENYGGGIKKGVL</sequence>
<dbReference type="AlphaFoldDB" id="A0A6A6Q0P9"/>
<keyword evidence="2" id="KW-1185">Reference proteome</keyword>
<protein>
    <submittedName>
        <fullName evidence="1">Uncharacterized protein</fullName>
    </submittedName>
</protein>